<evidence type="ECO:0000313" key="1">
    <source>
        <dbReference type="EMBL" id="QDT02408.1"/>
    </source>
</evidence>
<name>A0A517N5W0_9BACT</name>
<keyword evidence="2" id="KW-1185">Reference proteome</keyword>
<organism evidence="1 2">
    <name type="scientific">Rubripirellula lacrimiformis</name>
    <dbReference type="NCBI Taxonomy" id="1930273"/>
    <lineage>
        <taxon>Bacteria</taxon>
        <taxon>Pseudomonadati</taxon>
        <taxon>Planctomycetota</taxon>
        <taxon>Planctomycetia</taxon>
        <taxon>Pirellulales</taxon>
        <taxon>Pirellulaceae</taxon>
        <taxon>Rubripirellula</taxon>
    </lineage>
</organism>
<reference evidence="1 2" key="1">
    <citation type="submission" date="2019-02" db="EMBL/GenBank/DDBJ databases">
        <title>Deep-cultivation of Planctomycetes and their phenomic and genomic characterization uncovers novel biology.</title>
        <authorList>
            <person name="Wiegand S."/>
            <person name="Jogler M."/>
            <person name="Boedeker C."/>
            <person name="Pinto D."/>
            <person name="Vollmers J."/>
            <person name="Rivas-Marin E."/>
            <person name="Kohn T."/>
            <person name="Peeters S.H."/>
            <person name="Heuer A."/>
            <person name="Rast P."/>
            <person name="Oberbeckmann S."/>
            <person name="Bunk B."/>
            <person name="Jeske O."/>
            <person name="Meyerdierks A."/>
            <person name="Storesund J.E."/>
            <person name="Kallscheuer N."/>
            <person name="Luecker S."/>
            <person name="Lage O.M."/>
            <person name="Pohl T."/>
            <person name="Merkel B.J."/>
            <person name="Hornburger P."/>
            <person name="Mueller R.-W."/>
            <person name="Bruemmer F."/>
            <person name="Labrenz M."/>
            <person name="Spormann A.M."/>
            <person name="Op den Camp H."/>
            <person name="Overmann J."/>
            <person name="Amann R."/>
            <person name="Jetten M.S.M."/>
            <person name="Mascher T."/>
            <person name="Medema M.H."/>
            <person name="Devos D.P."/>
            <person name="Kaster A.-K."/>
            <person name="Ovreas L."/>
            <person name="Rohde M."/>
            <person name="Galperin M.Y."/>
            <person name="Jogler C."/>
        </authorList>
    </citation>
    <scope>NUCLEOTIDE SEQUENCE [LARGE SCALE GENOMIC DNA]</scope>
    <source>
        <strain evidence="1 2">K22_7</strain>
    </source>
</reference>
<gene>
    <name evidence="1" type="ORF">K227x_07840</name>
</gene>
<evidence type="ECO:0000313" key="2">
    <source>
        <dbReference type="Proteomes" id="UP000318538"/>
    </source>
</evidence>
<dbReference type="KEGG" id="rlc:K227x_07840"/>
<dbReference type="EMBL" id="CP036525">
    <property type="protein sequence ID" value="QDT02408.1"/>
    <property type="molecule type" value="Genomic_DNA"/>
</dbReference>
<protein>
    <submittedName>
        <fullName evidence="1">Uncharacterized protein</fullName>
    </submittedName>
</protein>
<proteinExistence type="predicted"/>
<accession>A0A517N5W0</accession>
<dbReference type="Proteomes" id="UP000318538">
    <property type="component" value="Chromosome"/>
</dbReference>
<dbReference type="AlphaFoldDB" id="A0A517N5W0"/>
<sequence length="78" mass="8213">MRFGGGVRSASGSFNRVGNAPCVGVMKRVARWAHGETMVGMHRGRFGSGVRSVSGAFNRVGNAPCVGVVKRVARWAHG</sequence>